<evidence type="ECO:0000313" key="2">
    <source>
        <dbReference type="Proteomes" id="UP000463051"/>
    </source>
</evidence>
<organism evidence="1 2">
    <name type="scientific">Paenibacillus monticola</name>
    <dbReference type="NCBI Taxonomy" id="2666075"/>
    <lineage>
        <taxon>Bacteria</taxon>
        <taxon>Bacillati</taxon>
        <taxon>Bacillota</taxon>
        <taxon>Bacilli</taxon>
        <taxon>Bacillales</taxon>
        <taxon>Paenibacillaceae</taxon>
        <taxon>Paenibacillus</taxon>
    </lineage>
</organism>
<proteinExistence type="predicted"/>
<reference evidence="1 2" key="1">
    <citation type="submission" date="2019-11" db="EMBL/GenBank/DDBJ databases">
        <title>Paenibacillus monticola sp. nov., a novel PGPR strain isolated from mountain sample in China.</title>
        <authorList>
            <person name="Zhao Q."/>
            <person name="Li H.-P."/>
            <person name="Zhang J.-L."/>
        </authorList>
    </citation>
    <scope>NUCLEOTIDE SEQUENCE [LARGE SCALE GENOMIC DNA]</scope>
    <source>
        <strain evidence="1 2">LC-T2</strain>
    </source>
</reference>
<keyword evidence="2" id="KW-1185">Reference proteome</keyword>
<comment type="caution">
    <text evidence="1">The sequence shown here is derived from an EMBL/GenBank/DDBJ whole genome shotgun (WGS) entry which is preliminary data.</text>
</comment>
<dbReference type="SUPFAM" id="SSF160424">
    <property type="entry name" value="BH3703-like"/>
    <property type="match status" value="1"/>
</dbReference>
<protein>
    <submittedName>
        <fullName evidence="1">DUF600 family protein</fullName>
    </submittedName>
</protein>
<name>A0A7X2HBU7_9BACL</name>
<evidence type="ECO:0000313" key="1">
    <source>
        <dbReference type="EMBL" id="MRN57150.1"/>
    </source>
</evidence>
<dbReference type="Pfam" id="PF04634">
    <property type="entry name" value="YezG-like"/>
    <property type="match status" value="1"/>
</dbReference>
<dbReference type="Gene3D" id="3.30.500.20">
    <property type="entry name" value="BH3703-like domains"/>
    <property type="match status" value="1"/>
</dbReference>
<dbReference type="AlphaFoldDB" id="A0A7X2HBU7"/>
<accession>A0A7X2HBU7</accession>
<dbReference type="EMBL" id="WJXB01000021">
    <property type="protein sequence ID" value="MRN57150.1"/>
    <property type="molecule type" value="Genomic_DNA"/>
</dbReference>
<dbReference type="NCBIfam" id="TIGR01741">
    <property type="entry name" value="staph_tand_hypo"/>
    <property type="match status" value="1"/>
</dbReference>
<dbReference type="RefSeq" id="WP_154122643.1">
    <property type="nucleotide sequence ID" value="NZ_WJXB01000021.1"/>
</dbReference>
<dbReference type="InterPro" id="IPR006728">
    <property type="entry name" value="YezG-like"/>
</dbReference>
<sequence length="158" mass="18783">MEKQLDPLYAQIAEHLLNMLPGDQWYEIFLHAEVLDDSTNVYFYFKTAENMDFKYSHDIPSEYGVSEEIYDNLLMGLQAKFEELRQIFINNDQEKWTNLTLILKYPGKININYGYEDFLASKITLTQRQMIFEYKHLGLLPSGEKNRKFIEDYVENQG</sequence>
<dbReference type="InterPro" id="IPR036170">
    <property type="entry name" value="YezG-like_sf"/>
</dbReference>
<dbReference type="Proteomes" id="UP000463051">
    <property type="component" value="Unassembled WGS sequence"/>
</dbReference>
<gene>
    <name evidence="1" type="ORF">GJB61_29875</name>
</gene>